<dbReference type="GO" id="GO:0140359">
    <property type="term" value="F:ABC-type transporter activity"/>
    <property type="evidence" value="ECO:0007669"/>
    <property type="project" value="InterPro"/>
</dbReference>
<comment type="subcellular location">
    <subcellularLocation>
        <location evidence="1">Vacuole membrane</location>
        <topology evidence="1">Multi-pass membrane protein</topology>
    </subcellularLocation>
</comment>
<evidence type="ECO:0000259" key="11">
    <source>
        <dbReference type="PROSITE" id="PS50893"/>
    </source>
</evidence>
<dbReference type="Gene3D" id="1.20.1560.10">
    <property type="entry name" value="ABC transporter type 1, transmembrane domain"/>
    <property type="match status" value="2"/>
</dbReference>
<dbReference type="InterPro" id="IPR003439">
    <property type="entry name" value="ABC_transporter-like_ATP-bd"/>
</dbReference>
<dbReference type="SUPFAM" id="SSF52540">
    <property type="entry name" value="P-loop containing nucleoside triphosphate hydrolases"/>
    <property type="match status" value="2"/>
</dbReference>
<evidence type="ECO:0000256" key="2">
    <source>
        <dbReference type="ARBA" id="ARBA00022448"/>
    </source>
</evidence>
<feature type="domain" description="ABC transporter" evidence="11">
    <location>
        <begin position="429"/>
        <end position="643"/>
    </location>
</feature>
<feature type="transmembrane region" description="Helical" evidence="10">
    <location>
        <begin position="293"/>
        <end position="320"/>
    </location>
</feature>
<feature type="transmembrane region" description="Helical" evidence="10">
    <location>
        <begin position="326"/>
        <end position="343"/>
    </location>
</feature>
<dbReference type="InterPro" id="IPR036640">
    <property type="entry name" value="ABC1_TM_sf"/>
</dbReference>
<keyword evidence="8 10" id="KW-0472">Membrane</keyword>
<dbReference type="SMART" id="SM00382">
    <property type="entry name" value="AAA"/>
    <property type="match status" value="2"/>
</dbReference>
<feature type="region of interest" description="Disordered" evidence="9">
    <location>
        <begin position="643"/>
        <end position="672"/>
    </location>
</feature>
<accession>A0A0L0D5R1</accession>
<dbReference type="GeneID" id="25562710"/>
<feature type="transmembrane region" description="Helical" evidence="10">
    <location>
        <begin position="965"/>
        <end position="984"/>
    </location>
</feature>
<dbReference type="CDD" id="cd18579">
    <property type="entry name" value="ABC_6TM_ABCC_D1"/>
    <property type="match status" value="1"/>
</dbReference>
<dbReference type="GO" id="GO:0016887">
    <property type="term" value="F:ATP hydrolysis activity"/>
    <property type="evidence" value="ECO:0007669"/>
    <property type="project" value="InterPro"/>
</dbReference>
<dbReference type="InterPro" id="IPR044746">
    <property type="entry name" value="ABCC_6TM_D1"/>
</dbReference>
<dbReference type="EMBL" id="GL349443">
    <property type="protein sequence ID" value="KNC46638.1"/>
    <property type="molecule type" value="Genomic_DNA"/>
</dbReference>
<keyword evidence="2" id="KW-0813">Transport</keyword>
<dbReference type="GO" id="GO:0005774">
    <property type="term" value="C:vacuolar membrane"/>
    <property type="evidence" value="ECO:0007669"/>
    <property type="project" value="UniProtKB-SubCell"/>
</dbReference>
<feature type="domain" description="ABC transmembrane type-1" evidence="12">
    <location>
        <begin position="746"/>
        <end position="1022"/>
    </location>
</feature>
<dbReference type="PANTHER" id="PTHR24223">
    <property type="entry name" value="ATP-BINDING CASSETTE SUB-FAMILY C"/>
    <property type="match status" value="1"/>
</dbReference>
<keyword evidence="5" id="KW-0547">Nucleotide-binding</keyword>
<evidence type="ECO:0000259" key="12">
    <source>
        <dbReference type="PROSITE" id="PS50929"/>
    </source>
</evidence>
<feature type="transmembrane region" description="Helical" evidence="10">
    <location>
        <begin position="192"/>
        <end position="211"/>
    </location>
</feature>
<dbReference type="FunFam" id="3.40.50.300:FF:000163">
    <property type="entry name" value="Multidrug resistance-associated protein member 4"/>
    <property type="match status" value="1"/>
</dbReference>
<dbReference type="InterPro" id="IPR017871">
    <property type="entry name" value="ABC_transporter-like_CS"/>
</dbReference>
<feature type="transmembrane region" description="Helical" evidence="10">
    <location>
        <begin position="109"/>
        <end position="129"/>
    </location>
</feature>
<dbReference type="InterPro" id="IPR050173">
    <property type="entry name" value="ABC_transporter_C-like"/>
</dbReference>
<feature type="transmembrane region" description="Helical" evidence="10">
    <location>
        <begin position="217"/>
        <end position="236"/>
    </location>
</feature>
<evidence type="ECO:0000256" key="5">
    <source>
        <dbReference type="ARBA" id="ARBA00022741"/>
    </source>
</evidence>
<dbReference type="PROSITE" id="PS50929">
    <property type="entry name" value="ABC_TM1F"/>
    <property type="match status" value="2"/>
</dbReference>
<dbReference type="STRING" id="461836.A0A0L0D5R1"/>
<organism evidence="13 14">
    <name type="scientific">Thecamonas trahens ATCC 50062</name>
    <dbReference type="NCBI Taxonomy" id="461836"/>
    <lineage>
        <taxon>Eukaryota</taxon>
        <taxon>Apusozoa</taxon>
        <taxon>Apusomonadida</taxon>
        <taxon>Apusomonadidae</taxon>
        <taxon>Thecamonas</taxon>
    </lineage>
</organism>
<keyword evidence="4" id="KW-0677">Repeat</keyword>
<keyword evidence="6 13" id="KW-0067">ATP-binding</keyword>
<keyword evidence="7 10" id="KW-1133">Transmembrane helix</keyword>
<dbReference type="InterPro" id="IPR044726">
    <property type="entry name" value="ABCC_6TM_D2"/>
</dbReference>
<dbReference type="Pfam" id="PF00005">
    <property type="entry name" value="ABC_tran"/>
    <property type="match status" value="2"/>
</dbReference>
<dbReference type="CDD" id="cd18580">
    <property type="entry name" value="ABC_6TM_ABCC_D2"/>
    <property type="match status" value="1"/>
</dbReference>
<dbReference type="FunFam" id="1.20.1560.10:FF:000082">
    <property type="entry name" value="ABC transporter, multidrug resistance associated protein"/>
    <property type="match status" value="1"/>
</dbReference>
<dbReference type="OMA" id="RRRYILW"/>
<dbReference type="Gene3D" id="3.40.50.300">
    <property type="entry name" value="P-loop containing nucleotide triphosphate hydrolases"/>
    <property type="match status" value="2"/>
</dbReference>
<dbReference type="Pfam" id="PF00664">
    <property type="entry name" value="ABC_membrane"/>
    <property type="match status" value="2"/>
</dbReference>
<dbReference type="CDD" id="cd03250">
    <property type="entry name" value="ABCC_MRP_domain1"/>
    <property type="match status" value="1"/>
</dbReference>
<dbReference type="CDD" id="cd03244">
    <property type="entry name" value="ABCC_MRP_domain2"/>
    <property type="match status" value="1"/>
</dbReference>
<dbReference type="Proteomes" id="UP000054408">
    <property type="component" value="Unassembled WGS sequence"/>
</dbReference>
<feature type="region of interest" description="Disordered" evidence="9">
    <location>
        <begin position="397"/>
        <end position="446"/>
    </location>
</feature>
<dbReference type="RefSeq" id="XP_013760411.1">
    <property type="nucleotide sequence ID" value="XM_013904957.1"/>
</dbReference>
<evidence type="ECO:0000256" key="10">
    <source>
        <dbReference type="SAM" id="Phobius"/>
    </source>
</evidence>
<dbReference type="InterPro" id="IPR011527">
    <property type="entry name" value="ABC1_TM_dom"/>
</dbReference>
<dbReference type="SUPFAM" id="SSF90123">
    <property type="entry name" value="ABC transporter transmembrane region"/>
    <property type="match status" value="2"/>
</dbReference>
<evidence type="ECO:0000256" key="9">
    <source>
        <dbReference type="SAM" id="MobiDB-lite"/>
    </source>
</evidence>
<gene>
    <name evidence="13" type="ORF">AMSG_03075</name>
</gene>
<evidence type="ECO:0000256" key="6">
    <source>
        <dbReference type="ARBA" id="ARBA00022840"/>
    </source>
</evidence>
<evidence type="ECO:0000256" key="7">
    <source>
        <dbReference type="ARBA" id="ARBA00022989"/>
    </source>
</evidence>
<dbReference type="PROSITE" id="PS50893">
    <property type="entry name" value="ABC_TRANSPORTER_2"/>
    <property type="match status" value="2"/>
</dbReference>
<feature type="domain" description="ABC transmembrane type-1" evidence="12">
    <location>
        <begin position="75"/>
        <end position="355"/>
    </location>
</feature>
<evidence type="ECO:0000256" key="4">
    <source>
        <dbReference type="ARBA" id="ARBA00022737"/>
    </source>
</evidence>
<dbReference type="GO" id="GO:0005524">
    <property type="term" value="F:ATP binding"/>
    <property type="evidence" value="ECO:0007669"/>
    <property type="project" value="UniProtKB-KW"/>
</dbReference>
<dbReference type="InterPro" id="IPR027417">
    <property type="entry name" value="P-loop_NTPase"/>
</dbReference>
<feature type="domain" description="ABC transporter" evidence="11">
    <location>
        <begin position="1058"/>
        <end position="1292"/>
    </location>
</feature>
<evidence type="ECO:0000313" key="13">
    <source>
        <dbReference type="EMBL" id="KNC46638.1"/>
    </source>
</evidence>
<dbReference type="PANTHER" id="PTHR24223:SF443">
    <property type="entry name" value="MULTIDRUG-RESISTANCE LIKE PROTEIN 1, ISOFORM I"/>
    <property type="match status" value="1"/>
</dbReference>
<proteinExistence type="predicted"/>
<evidence type="ECO:0000256" key="8">
    <source>
        <dbReference type="ARBA" id="ARBA00023136"/>
    </source>
</evidence>
<feature type="transmembrane region" description="Helical" evidence="10">
    <location>
        <begin position="852"/>
        <end position="873"/>
    </location>
</feature>
<dbReference type="FunFam" id="3.40.50.300:FF:000997">
    <property type="entry name" value="Multidrug resistance-associated protein 1"/>
    <property type="match status" value="1"/>
</dbReference>
<reference evidence="13 14" key="1">
    <citation type="submission" date="2010-05" db="EMBL/GenBank/DDBJ databases">
        <title>The Genome Sequence of Thecamonas trahens ATCC 50062.</title>
        <authorList>
            <consortium name="The Broad Institute Genome Sequencing Platform"/>
            <person name="Russ C."/>
            <person name="Cuomo C."/>
            <person name="Shea T."/>
            <person name="Young S.K."/>
            <person name="Zeng Q."/>
            <person name="Koehrsen M."/>
            <person name="Haas B."/>
            <person name="Borodovsky M."/>
            <person name="Guigo R."/>
            <person name="Alvarado L."/>
            <person name="Berlin A."/>
            <person name="Bochicchio J."/>
            <person name="Borenstein D."/>
            <person name="Chapman S."/>
            <person name="Chen Z."/>
            <person name="Freedman E."/>
            <person name="Gellesch M."/>
            <person name="Goldberg J."/>
            <person name="Griggs A."/>
            <person name="Gujja S."/>
            <person name="Heilman E."/>
            <person name="Heiman D."/>
            <person name="Hepburn T."/>
            <person name="Howarth C."/>
            <person name="Jen D."/>
            <person name="Larson L."/>
            <person name="Mehta T."/>
            <person name="Park D."/>
            <person name="Pearson M."/>
            <person name="Roberts A."/>
            <person name="Saif S."/>
            <person name="Shenoy N."/>
            <person name="Sisk P."/>
            <person name="Stolte C."/>
            <person name="Sykes S."/>
            <person name="Thomson T."/>
            <person name="Walk T."/>
            <person name="White J."/>
            <person name="Yandava C."/>
            <person name="Burger G."/>
            <person name="Gray M.W."/>
            <person name="Holland P.W.H."/>
            <person name="King N."/>
            <person name="Lang F.B.F."/>
            <person name="Roger A.J."/>
            <person name="Ruiz-Trillo I."/>
            <person name="Lander E."/>
            <person name="Nusbaum C."/>
        </authorList>
    </citation>
    <scope>NUCLEOTIDE SEQUENCE [LARGE SCALE GENOMIC DNA]</scope>
    <source>
        <strain evidence="13 14">ATCC 50062</strain>
    </source>
</reference>
<feature type="transmembrane region" description="Helical" evidence="10">
    <location>
        <begin position="732"/>
        <end position="760"/>
    </location>
</feature>
<dbReference type="OrthoDB" id="6500128at2759"/>
<name>A0A0L0D5R1_THETB</name>
<dbReference type="InterPro" id="IPR003593">
    <property type="entry name" value="AAA+_ATPase"/>
</dbReference>
<sequence>MNRRCQRHHHAKSSRALVPTDVTGLRERDACLPLMSQFSAEWEAEKEESGEKASLLRTLRRVFGWWVVTTGLIKALQDGSQVAGPMVLGAIIGWLQDRNSKPPSEQPSVGLGIFYIFLLICTQLGYSIAFQHHMNRMQRLGMRLRAIIINSVFSKSLVMAPHASPDADSGKIVNIISSDAERIRVMMDQFHLMWAGPILIVVAMALLIRLLGPSALAGLLVMVLLVPAQGSAGKAIGRISKLIQAQTDERVKLIGEILVGIRVVKFYAWEDSFMSKVLAARARELEHIRKSQLYRAVIGFTMAFAPTAVSVVTFTVYAAAGNSLDAKVVFPAVALFAILRFPIGQMPMVITQAIDAIISLRRVQAHLLLEEREEVPTSDEPNAPPSISIEEGTFTWGASRMDDSSEPEPAPEAKSSSKRKRGKRKRKGGADDDASAAPVTADPPPNHLSDINFFVEEGELVMIIGPVGSGKSTLLSAILGEVQKVSGRVTRDGTVAYVPQEAWIVNATFDSARYKAAIKAAALEADLEVLPGGDQTEIGERGINLSGGQKQRVSIARALYADRDLILLDDPLSAVDVHVGTHLFELCINGAMQSKTRVLVTHQLQFLDAADRIYVMDSGTIAFAGTHDELAVSGLDIAAITHPDDEANLPSPSPTPTPGLSTQSLGTTGEVSRTSLRGSSLELNSSVELEGAMFADSDGNAPRVHNRTDDAVKGKLVKEEGRSKGSISWSVLRAYATAAGGLPFVALMISLTALQSTFLVGADAWLALWSDDEFKQSQTFYLGIYAAIGVAGSILVAILKIMNMVVSIKASRKLFEGVFGRVLRAPMSFFDTTPMGRIQNRFSKDFYSIDQMLLFSLALLGTMVFQTVAIMVLLLSASLYFIIPLVPVLVVYYFVQGFYRPSSRDLKRLDSTTRSPVYAHFSESLTGVASIRAYGAVTQFQAESARRIDTNHAWFWAQACAVRWLAFRLEMLGTFVVTILAVAMVSNDSLVSPGLAGVALAYAVNLSKYLSFSLQMLAMSEANMNSVERIDEYTRLPQEAAAEVEPGPPRGWPRTGAIEFKNVELRYRPELDPVLKGLSFKVKAGEKIGIVGRTGSGKSTTIQALFRLVELSAGSVVIDGVDIAGIGLKQLRKQMAIIPQDPVLFLGTVRANLDPFDAASDDEVWYALEQAYMKQAVVDMGGLAAMVEEEGANFSVGQRQLLCMARALLRKAKIIVLDEATASVDTETDQLIQSSIRRAFTDDITTLTIAHRLHTIMDSDKILVMDNGVAAQFDSPLRLLNKQRGLFYELVKGTGRNTARVLRALAEGKISILQSLDDDAAASLEAVLPPDAEPPIPVESASVYGSYYSDAEPSAEVWEGDVVPQLSGGDDDAFAVGAAPDPHPPIISSDEFTDSYGYYSFSDM</sequence>
<feature type="transmembrane region" description="Helical" evidence="10">
    <location>
        <begin position="879"/>
        <end position="899"/>
    </location>
</feature>
<dbReference type="PROSITE" id="PS00211">
    <property type="entry name" value="ABC_TRANSPORTER_1"/>
    <property type="match status" value="2"/>
</dbReference>
<feature type="compositionally biased region" description="Basic residues" evidence="9">
    <location>
        <begin position="416"/>
        <end position="427"/>
    </location>
</feature>
<dbReference type="eggNOG" id="KOG0054">
    <property type="taxonomic scope" value="Eukaryota"/>
</dbReference>
<dbReference type="FunFam" id="1.20.1560.10:FF:000010">
    <property type="entry name" value="Multidrug resistance-associated ABC transporter"/>
    <property type="match status" value="1"/>
</dbReference>
<keyword evidence="14" id="KW-1185">Reference proteome</keyword>
<evidence type="ECO:0000256" key="1">
    <source>
        <dbReference type="ARBA" id="ARBA00004128"/>
    </source>
</evidence>
<protein>
    <submittedName>
        <fullName evidence="13">ATP-binding cassette transporter</fullName>
    </submittedName>
</protein>
<evidence type="ECO:0000313" key="14">
    <source>
        <dbReference type="Proteomes" id="UP000054408"/>
    </source>
</evidence>
<keyword evidence="3 10" id="KW-0812">Transmembrane</keyword>
<evidence type="ECO:0000256" key="3">
    <source>
        <dbReference type="ARBA" id="ARBA00022692"/>
    </source>
</evidence>
<feature type="transmembrane region" description="Helical" evidence="10">
    <location>
        <begin position="780"/>
        <end position="802"/>
    </location>
</feature>